<keyword evidence="3" id="KW-1185">Reference proteome</keyword>
<evidence type="ECO:0000313" key="2">
    <source>
        <dbReference type="EMBL" id="CAA0092269.1"/>
    </source>
</evidence>
<dbReference type="AlphaFoldDB" id="A0A5S9NPF9"/>
<gene>
    <name evidence="2" type="ORF">STARVERO_01428</name>
</gene>
<evidence type="ECO:0000313" key="3">
    <source>
        <dbReference type="Proteomes" id="UP000433050"/>
    </source>
</evidence>
<proteinExistence type="predicted"/>
<protein>
    <submittedName>
        <fullName evidence="2">Uncharacterized protein</fullName>
    </submittedName>
</protein>
<keyword evidence="1" id="KW-0472">Membrane</keyword>
<reference evidence="2 3" key="1">
    <citation type="submission" date="2019-12" db="EMBL/GenBank/DDBJ databases">
        <authorList>
            <person name="Reyes-Prieto M."/>
        </authorList>
    </citation>
    <scope>NUCLEOTIDE SEQUENCE [LARGE SCALE GENOMIC DNA]</scope>
    <source>
        <strain evidence="2">HF14-78462</strain>
    </source>
</reference>
<keyword evidence="1" id="KW-1133">Transmembrane helix</keyword>
<dbReference type="EMBL" id="CACSAS010000001">
    <property type="protein sequence ID" value="CAA0092269.1"/>
    <property type="molecule type" value="Genomic_DNA"/>
</dbReference>
<sequence length="50" mass="5213">MIVGIAGVMFSVCSMEVDMIRILVQEVAALTSIGLFVAMIGIWAGVITGV</sequence>
<dbReference type="Proteomes" id="UP000433050">
    <property type="component" value="Unassembled WGS sequence"/>
</dbReference>
<evidence type="ECO:0000256" key="1">
    <source>
        <dbReference type="SAM" id="Phobius"/>
    </source>
</evidence>
<name>A0A5S9NPF9_9HYPH</name>
<keyword evidence="1" id="KW-0812">Transmembrane</keyword>
<accession>A0A5S9NPF9</accession>
<feature type="transmembrane region" description="Helical" evidence="1">
    <location>
        <begin position="27"/>
        <end position="47"/>
    </location>
</feature>
<organism evidence="2 3">
    <name type="scientific">Starkeya nomas</name>
    <dbReference type="NCBI Taxonomy" id="2666134"/>
    <lineage>
        <taxon>Bacteria</taxon>
        <taxon>Pseudomonadati</taxon>
        <taxon>Pseudomonadota</taxon>
        <taxon>Alphaproteobacteria</taxon>
        <taxon>Hyphomicrobiales</taxon>
        <taxon>Xanthobacteraceae</taxon>
        <taxon>Starkeya</taxon>
    </lineage>
</organism>